<evidence type="ECO:0000313" key="3">
    <source>
        <dbReference type="EMBL" id="MVB06019.1"/>
    </source>
</evidence>
<reference evidence="3 4" key="1">
    <citation type="submission" date="2019-11" db="EMBL/GenBank/DDBJ databases">
        <title>Draft genome sequence of Labilibaculum sp. strain SYP isolated from Black Sea.</title>
        <authorList>
            <person name="Yadav S."/>
            <person name="Villanueva L."/>
        </authorList>
    </citation>
    <scope>NUCLEOTIDE SEQUENCE [LARGE SCALE GENOMIC DNA]</scope>
    <source>
        <strain evidence="3 4">44</strain>
    </source>
</reference>
<name>A0A7M4D2D5_9BACT</name>
<keyword evidence="1" id="KW-1133">Transmembrane helix</keyword>
<dbReference type="RefSeq" id="WP_156194716.1">
    <property type="nucleotide sequence ID" value="NZ_QTZN02000004.1"/>
</dbReference>
<evidence type="ECO:0000313" key="5">
    <source>
        <dbReference type="Proteomes" id="UP000462449"/>
    </source>
</evidence>
<dbReference type="Proteomes" id="UP000285951">
    <property type="component" value="Unassembled WGS sequence"/>
</dbReference>
<keyword evidence="4" id="KW-1185">Reference proteome</keyword>
<evidence type="ECO:0000256" key="1">
    <source>
        <dbReference type="SAM" id="Phobius"/>
    </source>
</evidence>
<dbReference type="EMBL" id="WOTW01000004">
    <property type="protein sequence ID" value="MUP36814.1"/>
    <property type="molecule type" value="Genomic_DNA"/>
</dbReference>
<feature type="transmembrane region" description="Helical" evidence="1">
    <location>
        <begin position="32"/>
        <end position="53"/>
    </location>
</feature>
<protein>
    <submittedName>
        <fullName evidence="2">Uncharacterized protein</fullName>
    </submittedName>
</protein>
<gene>
    <name evidence="3" type="ORF">DWB62_003200</name>
    <name evidence="2" type="ORF">GNY23_03200</name>
</gene>
<keyword evidence="1" id="KW-0812">Transmembrane</keyword>
<dbReference type="Proteomes" id="UP000462449">
    <property type="component" value="Unassembled WGS sequence"/>
</dbReference>
<evidence type="ECO:0000313" key="4">
    <source>
        <dbReference type="Proteomes" id="UP000285951"/>
    </source>
</evidence>
<evidence type="ECO:0000313" key="2">
    <source>
        <dbReference type="EMBL" id="MUP36814.1"/>
    </source>
</evidence>
<organism evidence="2 5">
    <name type="scientific">Labilibaculum euxinus</name>
    <dbReference type="NCBI Taxonomy" id="2686357"/>
    <lineage>
        <taxon>Bacteria</taxon>
        <taxon>Pseudomonadati</taxon>
        <taxon>Bacteroidota</taxon>
        <taxon>Bacteroidia</taxon>
        <taxon>Marinilabiliales</taxon>
        <taxon>Marinifilaceae</taxon>
        <taxon>Labilibaculum</taxon>
    </lineage>
</organism>
<proteinExistence type="predicted"/>
<reference evidence="2 5" key="2">
    <citation type="submission" date="2019-12" db="EMBL/GenBank/DDBJ databases">
        <title>Draft genome sequence of Labilibaculum sp. strain 44 isolated from deep waters of Black Sea.</title>
        <authorList>
            <person name="Yadav S."/>
            <person name="Villanueva L."/>
        </authorList>
    </citation>
    <scope>NUCLEOTIDE SEQUENCE [LARGE SCALE GENOMIC DNA]</scope>
    <source>
        <strain evidence="2 5">44</strain>
    </source>
</reference>
<sequence>MIDSLKTIGIAILFILLAIFLVAQVFGFASRIFYFLIENWYVIIVMAVIGLVLKNKSDKEKQ</sequence>
<feature type="transmembrane region" description="Helical" evidence="1">
    <location>
        <begin position="7"/>
        <end position="26"/>
    </location>
</feature>
<keyword evidence="1" id="KW-0472">Membrane</keyword>
<dbReference type="EMBL" id="QTZN02000004">
    <property type="protein sequence ID" value="MVB06019.1"/>
    <property type="molecule type" value="Genomic_DNA"/>
</dbReference>
<accession>A0A7M4D2D5</accession>
<comment type="caution">
    <text evidence="2">The sequence shown here is derived from an EMBL/GenBank/DDBJ whole genome shotgun (WGS) entry which is preliminary data.</text>
</comment>
<dbReference type="AlphaFoldDB" id="A0A7M4D2D5"/>